<dbReference type="EMBL" id="MU002008">
    <property type="protein sequence ID" value="KAF2791661.1"/>
    <property type="molecule type" value="Genomic_DNA"/>
</dbReference>
<keyword evidence="11" id="KW-1185">Reference proteome</keyword>
<dbReference type="InterPro" id="IPR025829">
    <property type="entry name" value="Zn_knuckle_CX2CX3GHX4C"/>
</dbReference>
<feature type="region of interest" description="Disordered" evidence="7">
    <location>
        <begin position="338"/>
        <end position="405"/>
    </location>
</feature>
<dbReference type="Gene3D" id="3.30.40.10">
    <property type="entry name" value="Zinc/RING finger domain, C3HC4 (zinc finger)"/>
    <property type="match status" value="1"/>
</dbReference>
<dbReference type="AlphaFoldDB" id="A0A6A6X5Y8"/>
<organism evidence="10 11">
    <name type="scientific">Melanomma pulvis-pyrius CBS 109.77</name>
    <dbReference type="NCBI Taxonomy" id="1314802"/>
    <lineage>
        <taxon>Eukaryota</taxon>
        <taxon>Fungi</taxon>
        <taxon>Dikarya</taxon>
        <taxon>Ascomycota</taxon>
        <taxon>Pezizomycotina</taxon>
        <taxon>Dothideomycetes</taxon>
        <taxon>Pleosporomycetidae</taxon>
        <taxon>Pleosporales</taxon>
        <taxon>Melanommataceae</taxon>
        <taxon>Melanomma</taxon>
    </lineage>
</organism>
<feature type="domain" description="CCHC-type" evidence="8">
    <location>
        <begin position="169"/>
        <end position="183"/>
    </location>
</feature>
<dbReference type="Proteomes" id="UP000799757">
    <property type="component" value="Unassembled WGS sequence"/>
</dbReference>
<feature type="region of interest" description="Disordered" evidence="7">
    <location>
        <begin position="417"/>
        <end position="469"/>
    </location>
</feature>
<evidence type="ECO:0000256" key="4">
    <source>
        <dbReference type="ARBA" id="ARBA00022833"/>
    </source>
</evidence>
<sequence length="660" mass="72586">MSSSVFYKFKNSKEPERIVFEGTGISVFELKREIIIACGLSKSLDFDLHLYPEDDPTTVYDDDTTIISRTSTVIAARRPAARGRGSVARYVSGRAPVRAIKKAGPSKPAVATVTPGGATSEQDAEAAFLQEEAQVWDAQKEALSHAKPVYHKKNPVNVPTHEPPPGYVCYRCQKKGHWIQACPTNDDPDFKPVARAKRTTGIPRSFLKTVEKPTDEDDARGVMLNADGEYVQVMADTKTWEKFQEKTKEAKARAANIEAANMEVAERGLICPIGNHIFIYPVKTPCCGKTYCHDCIEPTLVSGDLVCPNCSTAPVLIDDLVTDQEMVKKIRAYDAEKDREKFDKEQQAREEAKAAAKPSSPANNEENISVPLDTDEKAKARETTRSGSKSPQPSNTSIPQSTSNVKSPLTVAANIISSATPGAGGNGSDTDTSMTSKKRKEAPAEIKPPTAPKAMRVQKEQQARQAHDQTSALEKNFIESMEALKNLPKAMPIIPNPAVPMSMAMPTNPMMAMMNPSNMNGMNPMNNMNPMGQMNGYNNMNDHMNGMNGMNGNWNGYNNGGYPNNMSNNNMNGGYGMGYGNNMNGMQGNMGYNNQGWYPAQNQLQQGYNMGYPSQPMQTNVATFPIQQPNQQGAYERTPVNPHRSQNKHRKQRAPDFHYV</sequence>
<dbReference type="Gene3D" id="3.10.20.90">
    <property type="entry name" value="Phosphatidylinositol 3-kinase Catalytic Subunit, Chain A, domain 1"/>
    <property type="match status" value="1"/>
</dbReference>
<feature type="region of interest" description="Disordered" evidence="7">
    <location>
        <begin position="633"/>
        <end position="660"/>
    </location>
</feature>
<dbReference type="PANTHER" id="PTHR15439">
    <property type="entry name" value="RETINOBLASTOMA-BINDING PROTEIN 6"/>
    <property type="match status" value="1"/>
</dbReference>
<feature type="compositionally biased region" description="Basic and acidic residues" evidence="7">
    <location>
        <begin position="374"/>
        <end position="384"/>
    </location>
</feature>
<proteinExistence type="predicted"/>
<dbReference type="OrthoDB" id="106784at2759"/>
<comment type="subcellular location">
    <subcellularLocation>
        <location evidence="1">Nucleus</location>
    </subcellularLocation>
</comment>
<evidence type="ECO:0000256" key="5">
    <source>
        <dbReference type="ARBA" id="ARBA00023242"/>
    </source>
</evidence>
<accession>A0A6A6X5Y8</accession>
<feature type="domain" description="DWNN" evidence="9">
    <location>
        <begin position="5"/>
        <end position="79"/>
    </location>
</feature>
<dbReference type="Pfam" id="PF08783">
    <property type="entry name" value="DWNN"/>
    <property type="match status" value="1"/>
</dbReference>
<dbReference type="SMART" id="SM00343">
    <property type="entry name" value="ZnF_C2HC"/>
    <property type="match status" value="1"/>
</dbReference>
<feature type="compositionally biased region" description="Basic and acidic residues" evidence="7">
    <location>
        <begin position="457"/>
        <end position="467"/>
    </location>
</feature>
<feature type="compositionally biased region" description="Low complexity" evidence="7">
    <location>
        <begin position="355"/>
        <end position="365"/>
    </location>
</feature>
<gene>
    <name evidence="10" type="ORF">K505DRAFT_326693</name>
</gene>
<evidence type="ECO:0000256" key="2">
    <source>
        <dbReference type="ARBA" id="ARBA00022723"/>
    </source>
</evidence>
<evidence type="ECO:0000256" key="7">
    <source>
        <dbReference type="SAM" id="MobiDB-lite"/>
    </source>
</evidence>
<evidence type="ECO:0000313" key="10">
    <source>
        <dbReference type="EMBL" id="KAF2791661.1"/>
    </source>
</evidence>
<dbReference type="PROSITE" id="PS50158">
    <property type="entry name" value="ZF_CCHC"/>
    <property type="match status" value="1"/>
</dbReference>
<dbReference type="PANTHER" id="PTHR15439:SF0">
    <property type="entry name" value="CELL DIVISION CYCLE AND APOPTOSIS REGULATOR PROTEIN 1-RELATED"/>
    <property type="match status" value="1"/>
</dbReference>
<dbReference type="InterPro" id="IPR033489">
    <property type="entry name" value="RBBP6"/>
</dbReference>
<dbReference type="GO" id="GO:0008270">
    <property type="term" value="F:zinc ion binding"/>
    <property type="evidence" value="ECO:0007669"/>
    <property type="project" value="UniProtKB-KW"/>
</dbReference>
<keyword evidence="3 6" id="KW-0863">Zinc-finger</keyword>
<dbReference type="SUPFAM" id="SSF57850">
    <property type="entry name" value="RING/U-box"/>
    <property type="match status" value="1"/>
</dbReference>
<feature type="compositionally biased region" description="Polar residues" evidence="7">
    <location>
        <begin position="385"/>
        <end position="405"/>
    </location>
</feature>
<dbReference type="GO" id="GO:0006397">
    <property type="term" value="P:mRNA processing"/>
    <property type="evidence" value="ECO:0007669"/>
    <property type="project" value="InterPro"/>
</dbReference>
<dbReference type="GO" id="GO:0061630">
    <property type="term" value="F:ubiquitin protein ligase activity"/>
    <property type="evidence" value="ECO:0007669"/>
    <property type="project" value="InterPro"/>
</dbReference>
<dbReference type="GO" id="GO:0006511">
    <property type="term" value="P:ubiquitin-dependent protein catabolic process"/>
    <property type="evidence" value="ECO:0007669"/>
    <property type="project" value="TreeGrafter"/>
</dbReference>
<dbReference type="Pfam" id="PF13696">
    <property type="entry name" value="zf-CCHC_2"/>
    <property type="match status" value="1"/>
</dbReference>
<name>A0A6A6X5Y8_9PLEO</name>
<dbReference type="Gene3D" id="4.10.60.10">
    <property type="entry name" value="Zinc finger, CCHC-type"/>
    <property type="match status" value="1"/>
</dbReference>
<evidence type="ECO:0000259" key="9">
    <source>
        <dbReference type="PROSITE" id="PS51282"/>
    </source>
</evidence>
<evidence type="ECO:0000259" key="8">
    <source>
        <dbReference type="PROSITE" id="PS50158"/>
    </source>
</evidence>
<dbReference type="InterPro" id="IPR013083">
    <property type="entry name" value="Znf_RING/FYVE/PHD"/>
</dbReference>
<dbReference type="SMART" id="SM01180">
    <property type="entry name" value="DWNN"/>
    <property type="match status" value="1"/>
</dbReference>
<evidence type="ECO:0000256" key="6">
    <source>
        <dbReference type="PROSITE-ProRule" id="PRU00047"/>
    </source>
</evidence>
<feature type="compositionally biased region" description="Basic and acidic residues" evidence="7">
    <location>
        <begin position="338"/>
        <end position="354"/>
    </location>
</feature>
<keyword evidence="4" id="KW-0862">Zinc</keyword>
<dbReference type="CDD" id="cd16620">
    <property type="entry name" value="vRING-HC-C4C4_RBBP6"/>
    <property type="match status" value="1"/>
</dbReference>
<evidence type="ECO:0000256" key="3">
    <source>
        <dbReference type="ARBA" id="ARBA00022771"/>
    </source>
</evidence>
<dbReference type="GO" id="GO:0003676">
    <property type="term" value="F:nucleic acid binding"/>
    <property type="evidence" value="ECO:0007669"/>
    <property type="project" value="InterPro"/>
</dbReference>
<keyword evidence="2" id="KW-0479">Metal-binding</keyword>
<dbReference type="SUPFAM" id="SSF57756">
    <property type="entry name" value="Retrovirus zinc finger-like domains"/>
    <property type="match status" value="1"/>
</dbReference>
<protein>
    <submittedName>
        <fullName evidence="10">DWNN-domain-containing protein</fullName>
    </submittedName>
</protein>
<keyword evidence="5" id="KW-0539">Nucleus</keyword>
<dbReference type="InterPro" id="IPR036875">
    <property type="entry name" value="Znf_CCHC_sf"/>
</dbReference>
<dbReference type="GO" id="GO:0016567">
    <property type="term" value="P:protein ubiquitination"/>
    <property type="evidence" value="ECO:0007669"/>
    <property type="project" value="InterPro"/>
</dbReference>
<evidence type="ECO:0000313" key="11">
    <source>
        <dbReference type="Proteomes" id="UP000799757"/>
    </source>
</evidence>
<dbReference type="InterPro" id="IPR014891">
    <property type="entry name" value="DWNN_domain"/>
</dbReference>
<reference evidence="10" key="1">
    <citation type="journal article" date="2020" name="Stud. Mycol.">
        <title>101 Dothideomycetes genomes: a test case for predicting lifestyles and emergence of pathogens.</title>
        <authorList>
            <person name="Haridas S."/>
            <person name="Albert R."/>
            <person name="Binder M."/>
            <person name="Bloem J."/>
            <person name="Labutti K."/>
            <person name="Salamov A."/>
            <person name="Andreopoulos B."/>
            <person name="Baker S."/>
            <person name="Barry K."/>
            <person name="Bills G."/>
            <person name="Bluhm B."/>
            <person name="Cannon C."/>
            <person name="Castanera R."/>
            <person name="Culley D."/>
            <person name="Daum C."/>
            <person name="Ezra D."/>
            <person name="Gonzalez J."/>
            <person name="Henrissat B."/>
            <person name="Kuo A."/>
            <person name="Liang C."/>
            <person name="Lipzen A."/>
            <person name="Lutzoni F."/>
            <person name="Magnuson J."/>
            <person name="Mondo S."/>
            <person name="Nolan M."/>
            <person name="Ohm R."/>
            <person name="Pangilinan J."/>
            <person name="Park H.-J."/>
            <person name="Ramirez L."/>
            <person name="Alfaro M."/>
            <person name="Sun H."/>
            <person name="Tritt A."/>
            <person name="Yoshinaga Y."/>
            <person name="Zwiers L.-H."/>
            <person name="Turgeon B."/>
            <person name="Goodwin S."/>
            <person name="Spatafora J."/>
            <person name="Crous P."/>
            <person name="Grigoriev I."/>
        </authorList>
    </citation>
    <scope>NUCLEOTIDE SEQUENCE</scope>
    <source>
        <strain evidence="10">CBS 109.77</strain>
    </source>
</reference>
<evidence type="ECO:0000256" key="1">
    <source>
        <dbReference type="ARBA" id="ARBA00004123"/>
    </source>
</evidence>
<dbReference type="GO" id="GO:0005634">
    <property type="term" value="C:nucleus"/>
    <property type="evidence" value="ECO:0007669"/>
    <property type="project" value="UniProtKB-SubCell"/>
</dbReference>
<dbReference type="InterPro" id="IPR001878">
    <property type="entry name" value="Znf_CCHC"/>
</dbReference>
<dbReference type="PROSITE" id="PS51282">
    <property type="entry name" value="DWNN"/>
    <property type="match status" value="1"/>
</dbReference>